<evidence type="ECO:0000313" key="2">
    <source>
        <dbReference type="EMBL" id="GAO43543.1"/>
    </source>
</evidence>
<name>A0A0E9N1C0_9BACT</name>
<keyword evidence="1" id="KW-0472">Membrane</keyword>
<evidence type="ECO:0000256" key="1">
    <source>
        <dbReference type="SAM" id="Phobius"/>
    </source>
</evidence>
<sequence>MFEIFSDGAEFRLVKAKGLMNRERINVVVSTLLIFLFFSVLYFTIKQTLSVIKLVLFNAVIFVIFGVWKARSLRKTVLSITRKNECYLIDGKQYPVSGAVIALDFMEYSGDVPTGSRGILYFQIDRDDYLLAEGVGREAASQVAVAMDAFFLQPVEIRSGVAW</sequence>
<gene>
    <name evidence="2" type="ORF">FPE01S_02_06480</name>
</gene>
<organism evidence="2 3">
    <name type="scientific">Flavihumibacter petaseus NBRC 106054</name>
    <dbReference type="NCBI Taxonomy" id="1220578"/>
    <lineage>
        <taxon>Bacteria</taxon>
        <taxon>Pseudomonadati</taxon>
        <taxon>Bacteroidota</taxon>
        <taxon>Chitinophagia</taxon>
        <taxon>Chitinophagales</taxon>
        <taxon>Chitinophagaceae</taxon>
        <taxon>Flavihumibacter</taxon>
    </lineage>
</organism>
<keyword evidence="1" id="KW-1133">Transmembrane helix</keyword>
<keyword evidence="1" id="KW-0812">Transmembrane</keyword>
<dbReference type="STRING" id="1220578.FPE01S_02_06480"/>
<feature type="transmembrane region" description="Helical" evidence="1">
    <location>
        <begin position="51"/>
        <end position="68"/>
    </location>
</feature>
<keyword evidence="3" id="KW-1185">Reference proteome</keyword>
<dbReference type="EMBL" id="BBWV01000002">
    <property type="protein sequence ID" value="GAO43543.1"/>
    <property type="molecule type" value="Genomic_DNA"/>
</dbReference>
<comment type="caution">
    <text evidence="2">The sequence shown here is derived from an EMBL/GenBank/DDBJ whole genome shotgun (WGS) entry which is preliminary data.</text>
</comment>
<reference evidence="2 3" key="1">
    <citation type="submission" date="2015-04" db="EMBL/GenBank/DDBJ databases">
        <title>Whole genome shotgun sequence of Flavihumibacter petaseus NBRC 106054.</title>
        <authorList>
            <person name="Miyazawa S."/>
            <person name="Hosoyama A."/>
            <person name="Hashimoto M."/>
            <person name="Noguchi M."/>
            <person name="Tsuchikane K."/>
            <person name="Ohji S."/>
            <person name="Yamazoe A."/>
            <person name="Ichikawa N."/>
            <person name="Kimura A."/>
            <person name="Fujita N."/>
        </authorList>
    </citation>
    <scope>NUCLEOTIDE SEQUENCE [LARGE SCALE GENOMIC DNA]</scope>
    <source>
        <strain evidence="2 3">NBRC 106054</strain>
    </source>
</reference>
<dbReference type="Proteomes" id="UP000033121">
    <property type="component" value="Unassembled WGS sequence"/>
</dbReference>
<dbReference type="RefSeq" id="WP_046369402.1">
    <property type="nucleotide sequence ID" value="NZ_BBWV01000002.1"/>
</dbReference>
<protein>
    <submittedName>
        <fullName evidence="2">Uncharacterized protein</fullName>
    </submittedName>
</protein>
<dbReference type="AlphaFoldDB" id="A0A0E9N1C0"/>
<evidence type="ECO:0000313" key="3">
    <source>
        <dbReference type="Proteomes" id="UP000033121"/>
    </source>
</evidence>
<accession>A0A0E9N1C0</accession>
<proteinExistence type="predicted"/>
<feature type="transmembrane region" description="Helical" evidence="1">
    <location>
        <begin position="25"/>
        <end position="45"/>
    </location>
</feature>